<dbReference type="GO" id="GO:0005794">
    <property type="term" value="C:Golgi apparatus"/>
    <property type="evidence" value="ECO:0007669"/>
    <property type="project" value="TreeGrafter"/>
</dbReference>
<dbReference type="GO" id="GO:0009507">
    <property type="term" value="C:chloroplast"/>
    <property type="evidence" value="ECO:0007669"/>
    <property type="project" value="TreeGrafter"/>
</dbReference>
<dbReference type="AlphaFoldDB" id="A0AAV8U810"/>
<evidence type="ECO:0000313" key="1">
    <source>
        <dbReference type="EMBL" id="KAJ8774319.1"/>
    </source>
</evidence>
<organism evidence="1 2">
    <name type="scientific">Erythroxylum novogranatense</name>
    <dbReference type="NCBI Taxonomy" id="1862640"/>
    <lineage>
        <taxon>Eukaryota</taxon>
        <taxon>Viridiplantae</taxon>
        <taxon>Streptophyta</taxon>
        <taxon>Embryophyta</taxon>
        <taxon>Tracheophyta</taxon>
        <taxon>Spermatophyta</taxon>
        <taxon>Magnoliopsida</taxon>
        <taxon>eudicotyledons</taxon>
        <taxon>Gunneridae</taxon>
        <taxon>Pentapetalae</taxon>
        <taxon>rosids</taxon>
        <taxon>fabids</taxon>
        <taxon>Malpighiales</taxon>
        <taxon>Erythroxylaceae</taxon>
        <taxon>Erythroxylum</taxon>
    </lineage>
</organism>
<dbReference type="PANTHER" id="PTHR10292:SF1">
    <property type="entry name" value="CLATHRIN HEAVY CHAIN"/>
    <property type="match status" value="1"/>
</dbReference>
<dbReference type="GO" id="GO:0009506">
    <property type="term" value="C:plasmodesma"/>
    <property type="evidence" value="ECO:0007669"/>
    <property type="project" value="TreeGrafter"/>
</dbReference>
<dbReference type="GO" id="GO:0006898">
    <property type="term" value="P:receptor-mediated endocytosis"/>
    <property type="evidence" value="ECO:0007669"/>
    <property type="project" value="TreeGrafter"/>
</dbReference>
<dbReference type="SUPFAM" id="SSF48371">
    <property type="entry name" value="ARM repeat"/>
    <property type="match status" value="1"/>
</dbReference>
<accession>A0AAV8U810</accession>
<dbReference type="PANTHER" id="PTHR10292">
    <property type="entry name" value="CLATHRIN HEAVY CHAIN RELATED"/>
    <property type="match status" value="1"/>
</dbReference>
<protein>
    <submittedName>
        <fullName evidence="1">Uncharacterized protein</fullName>
    </submittedName>
</protein>
<dbReference type="GO" id="GO:0071439">
    <property type="term" value="C:clathrin complex"/>
    <property type="evidence" value="ECO:0007669"/>
    <property type="project" value="TreeGrafter"/>
</dbReference>
<name>A0AAV8U810_9ROSI</name>
<dbReference type="GO" id="GO:0032051">
    <property type="term" value="F:clathrin light chain binding"/>
    <property type="evidence" value="ECO:0007669"/>
    <property type="project" value="TreeGrafter"/>
</dbReference>
<reference evidence="1 2" key="1">
    <citation type="submission" date="2021-09" db="EMBL/GenBank/DDBJ databases">
        <title>Genomic insights and catalytic innovation underlie evolution of tropane alkaloids biosynthesis.</title>
        <authorList>
            <person name="Wang Y.-J."/>
            <person name="Tian T."/>
            <person name="Huang J.-P."/>
            <person name="Huang S.-X."/>
        </authorList>
    </citation>
    <scope>NUCLEOTIDE SEQUENCE [LARGE SCALE GENOMIC DNA]</scope>
    <source>
        <strain evidence="1">KIB-2018</strain>
        <tissue evidence="1">Leaf</tissue>
    </source>
</reference>
<dbReference type="Proteomes" id="UP001159364">
    <property type="component" value="Linkage Group LG01"/>
</dbReference>
<proteinExistence type="predicted"/>
<keyword evidence="2" id="KW-1185">Reference proteome</keyword>
<dbReference type="InterPro" id="IPR016024">
    <property type="entry name" value="ARM-type_fold"/>
</dbReference>
<dbReference type="EMBL" id="JAIWQS010000001">
    <property type="protein sequence ID" value="KAJ8774319.1"/>
    <property type="molecule type" value="Genomic_DNA"/>
</dbReference>
<gene>
    <name evidence="1" type="ORF">K2173_011191</name>
</gene>
<comment type="caution">
    <text evidence="1">The sequence shown here is derived from an EMBL/GenBank/DDBJ whole genome shotgun (WGS) entry which is preliminary data.</text>
</comment>
<evidence type="ECO:0000313" key="2">
    <source>
        <dbReference type="Proteomes" id="UP001159364"/>
    </source>
</evidence>
<sequence length="128" mass="15316">MNKWEKAWRYEDLKCHLHHIWWWRLLTDGADAATWSRRELLSYIFELVGIERVIVNTHAKELQAHLAFFRTLSREWAVECMKDLLLVYWRGNLQACKEYAEQLGVGSCIKLLEQFKSYEGLYFCLGDN</sequence>
<dbReference type="GO" id="GO:0005886">
    <property type="term" value="C:plasma membrane"/>
    <property type="evidence" value="ECO:0007669"/>
    <property type="project" value="TreeGrafter"/>
</dbReference>